<dbReference type="EMBL" id="ATBP01001026">
    <property type="protein sequence ID" value="ETR68225.1"/>
    <property type="molecule type" value="Genomic_DNA"/>
</dbReference>
<evidence type="ECO:0000313" key="4">
    <source>
        <dbReference type="Proteomes" id="UP000189670"/>
    </source>
</evidence>
<dbReference type="InterPro" id="IPR009362">
    <property type="entry name" value="YhcG_C"/>
</dbReference>
<dbReference type="InterPro" id="IPR011856">
    <property type="entry name" value="tRNA_endonuc-like_dom_sf"/>
</dbReference>
<dbReference type="PANTHER" id="PTHR30547:SF5">
    <property type="entry name" value="NUCLEASE YHCG-RELATED"/>
    <property type="match status" value="1"/>
</dbReference>
<feature type="domain" description="YhcG PDDEXK nuclease" evidence="1">
    <location>
        <begin position="251"/>
        <end position="403"/>
    </location>
</feature>
<evidence type="ECO:0008006" key="5">
    <source>
        <dbReference type="Google" id="ProtNLM"/>
    </source>
</evidence>
<evidence type="ECO:0000259" key="1">
    <source>
        <dbReference type="Pfam" id="PF06250"/>
    </source>
</evidence>
<comment type="caution">
    <text evidence="3">The sequence shown here is derived from an EMBL/GenBank/DDBJ whole genome shotgun (WGS) entry which is preliminary data.</text>
</comment>
<organism evidence="3 4">
    <name type="scientific">Candidatus Magnetoglobus multicellularis str. Araruama</name>
    <dbReference type="NCBI Taxonomy" id="890399"/>
    <lineage>
        <taxon>Bacteria</taxon>
        <taxon>Pseudomonadati</taxon>
        <taxon>Thermodesulfobacteriota</taxon>
        <taxon>Desulfobacteria</taxon>
        <taxon>Desulfobacterales</taxon>
        <taxon>Desulfobacteraceae</taxon>
        <taxon>Candidatus Magnetoglobus</taxon>
    </lineage>
</organism>
<gene>
    <name evidence="3" type="ORF">OMM_04685</name>
</gene>
<sequence length="412" mass="48902">MGTNHEAKLLFAWHLLALVQRRIFFIESFKWEIIMNNLYDQIKDLIHSARQSVVNSIDLIQVLTNFEIGRRIIKFEQNGSKRAEYGKNLLKNLSSKLTDEFGRGFSQRNLEYMRKFYLSYKDRDFSISQKASAKFDKQNQIPLTRLDLLENQQIPISQKPSAKSQPNINDQEFITNRKFVLSWSQYVFLIGIKNSEERQFYEIEALKNNWTLKELKRQFDSGLYERLALSRDKNGITKLAQEGQLVSNPKDLLKDPYILEFLELDEKTKYSETDFESAIIDKLEHFLLELGKGFLFEARQKRFTYGEDHFFVDLVFFNRLLRCYVLIDLKIGKLTHQDMGQMQMYVNYFDRYVKQKDENPTVGIILCKKKHDALVEITLPKDTNIHASEYQLYLPDKKLLKQRLMEWTQSMK</sequence>
<evidence type="ECO:0000313" key="3">
    <source>
        <dbReference type="EMBL" id="ETR68225.1"/>
    </source>
</evidence>
<reference evidence="4" key="1">
    <citation type="submission" date="2012-11" db="EMBL/GenBank/DDBJ databases">
        <authorList>
            <person name="Lucero-Rivera Y.E."/>
            <person name="Tovar-Ramirez D."/>
        </authorList>
    </citation>
    <scope>NUCLEOTIDE SEQUENCE [LARGE SCALE GENOMIC DNA]</scope>
    <source>
        <strain evidence="4">Araruama</strain>
    </source>
</reference>
<dbReference type="Proteomes" id="UP000189670">
    <property type="component" value="Unassembled WGS sequence"/>
</dbReference>
<name>A0A1V1P0E8_9BACT</name>
<feature type="domain" description="YhcG N-terminal" evidence="2">
    <location>
        <begin position="170"/>
        <end position="226"/>
    </location>
</feature>
<dbReference type="Pfam" id="PF17761">
    <property type="entry name" value="DUF1016_N"/>
    <property type="match status" value="2"/>
</dbReference>
<dbReference type="GO" id="GO:0003676">
    <property type="term" value="F:nucleic acid binding"/>
    <property type="evidence" value="ECO:0007669"/>
    <property type="project" value="InterPro"/>
</dbReference>
<protein>
    <recommendedName>
        <fullName evidence="5">Cytoplasmic protein</fullName>
    </recommendedName>
</protein>
<dbReference type="InterPro" id="IPR053148">
    <property type="entry name" value="PD-DEXK-like_domain"/>
</dbReference>
<dbReference type="PANTHER" id="PTHR30547">
    <property type="entry name" value="UNCHARACTERIZED PROTEIN YHCG-RELATED"/>
    <property type="match status" value="1"/>
</dbReference>
<accession>A0A1V1P0E8</accession>
<dbReference type="Gene3D" id="3.40.1350.10">
    <property type="match status" value="1"/>
</dbReference>
<feature type="domain" description="YhcG N-terminal" evidence="2">
    <location>
        <begin position="41"/>
        <end position="132"/>
    </location>
</feature>
<dbReference type="Pfam" id="PF06250">
    <property type="entry name" value="YhcG_C"/>
    <property type="match status" value="1"/>
</dbReference>
<dbReference type="AlphaFoldDB" id="A0A1V1P0E8"/>
<dbReference type="InterPro" id="IPR041527">
    <property type="entry name" value="YhcG_N"/>
</dbReference>
<evidence type="ECO:0000259" key="2">
    <source>
        <dbReference type="Pfam" id="PF17761"/>
    </source>
</evidence>
<proteinExistence type="predicted"/>